<dbReference type="EMBL" id="KB095811">
    <property type="protein sequence ID" value="ESO12598.1"/>
    <property type="molecule type" value="Genomic_DNA"/>
</dbReference>
<dbReference type="HOGENOM" id="CLU_1898482_0_0_1"/>
<dbReference type="AlphaFoldDB" id="T1ENP2"/>
<dbReference type="GeneID" id="20198192"/>
<name>T1ENP2_HELRO</name>
<proteinExistence type="predicted"/>
<reference evidence="1 3" key="2">
    <citation type="journal article" date="2013" name="Nature">
        <title>Insights into bilaterian evolution from three spiralian genomes.</title>
        <authorList>
            <person name="Simakov O."/>
            <person name="Marletaz F."/>
            <person name="Cho S.J."/>
            <person name="Edsinger-Gonzales E."/>
            <person name="Havlak P."/>
            <person name="Hellsten U."/>
            <person name="Kuo D.H."/>
            <person name="Larsson T."/>
            <person name="Lv J."/>
            <person name="Arendt D."/>
            <person name="Savage R."/>
            <person name="Osoegawa K."/>
            <person name="de Jong P."/>
            <person name="Grimwood J."/>
            <person name="Chapman J.A."/>
            <person name="Shapiro H."/>
            <person name="Aerts A."/>
            <person name="Otillar R.P."/>
            <person name="Terry A.Y."/>
            <person name="Boore J.L."/>
            <person name="Grigoriev I.V."/>
            <person name="Lindberg D.R."/>
            <person name="Seaver E.C."/>
            <person name="Weisblat D.A."/>
            <person name="Putnam N.H."/>
            <person name="Rokhsar D.S."/>
        </authorList>
    </citation>
    <scope>NUCLEOTIDE SEQUENCE</scope>
</reference>
<accession>T1ENP2</accession>
<dbReference type="KEGG" id="hro:HELRODRAFT_159160"/>
<evidence type="ECO:0000313" key="1">
    <source>
        <dbReference type="EMBL" id="ESO12598.1"/>
    </source>
</evidence>
<dbReference type="EnsemblMetazoa" id="HelroT159160">
    <property type="protein sequence ID" value="HelroP159160"/>
    <property type="gene ID" value="HelroG159160"/>
</dbReference>
<organism evidence="2 3">
    <name type="scientific">Helobdella robusta</name>
    <name type="common">Californian leech</name>
    <dbReference type="NCBI Taxonomy" id="6412"/>
    <lineage>
        <taxon>Eukaryota</taxon>
        <taxon>Metazoa</taxon>
        <taxon>Spiralia</taxon>
        <taxon>Lophotrochozoa</taxon>
        <taxon>Annelida</taxon>
        <taxon>Clitellata</taxon>
        <taxon>Hirudinea</taxon>
        <taxon>Rhynchobdellida</taxon>
        <taxon>Glossiphoniidae</taxon>
        <taxon>Helobdella</taxon>
    </lineage>
</organism>
<dbReference type="EMBL" id="AMQM01000199">
    <property type="status" value="NOT_ANNOTATED_CDS"/>
    <property type="molecule type" value="Genomic_DNA"/>
</dbReference>
<evidence type="ECO:0000313" key="2">
    <source>
        <dbReference type="EnsemblMetazoa" id="HelroP159160"/>
    </source>
</evidence>
<dbReference type="RefSeq" id="XP_009009318.1">
    <property type="nucleotide sequence ID" value="XM_009011070.1"/>
</dbReference>
<sequence>MSEGKDCYMIETCDERRASRINQLLQPRPLYICPDEIMKNFTLFQDVTKLPFTISKYFRIPNRDSHFNSEQQHGYFKHSLLQHNNFIILHINKPTGNHQPHKIAKVQSIDELLLCDPLFENVGTRQCTLLRTFT</sequence>
<dbReference type="InParanoid" id="T1ENP2"/>
<dbReference type="CTD" id="20198192"/>
<dbReference type="Proteomes" id="UP000015101">
    <property type="component" value="Unassembled WGS sequence"/>
</dbReference>
<gene>
    <name evidence="2" type="primary">20198192</name>
    <name evidence="1" type="ORF">HELRODRAFT_159160</name>
</gene>
<keyword evidence="3" id="KW-1185">Reference proteome</keyword>
<evidence type="ECO:0000313" key="3">
    <source>
        <dbReference type="Proteomes" id="UP000015101"/>
    </source>
</evidence>
<reference evidence="3" key="1">
    <citation type="submission" date="2012-12" db="EMBL/GenBank/DDBJ databases">
        <authorList>
            <person name="Hellsten U."/>
            <person name="Grimwood J."/>
            <person name="Chapman J.A."/>
            <person name="Shapiro H."/>
            <person name="Aerts A."/>
            <person name="Otillar R.P."/>
            <person name="Terry A.Y."/>
            <person name="Boore J.L."/>
            <person name="Simakov O."/>
            <person name="Marletaz F."/>
            <person name="Cho S.-J."/>
            <person name="Edsinger-Gonzales E."/>
            <person name="Havlak P."/>
            <person name="Kuo D.-H."/>
            <person name="Larsson T."/>
            <person name="Lv J."/>
            <person name="Arendt D."/>
            <person name="Savage R."/>
            <person name="Osoegawa K."/>
            <person name="de Jong P."/>
            <person name="Lindberg D.R."/>
            <person name="Seaver E.C."/>
            <person name="Weisblat D.A."/>
            <person name="Putnam N.H."/>
            <person name="Grigoriev I.V."/>
            <person name="Rokhsar D.S."/>
        </authorList>
    </citation>
    <scope>NUCLEOTIDE SEQUENCE</scope>
</reference>
<protein>
    <submittedName>
        <fullName evidence="1 2">Uncharacterized protein</fullName>
    </submittedName>
</protein>
<reference evidence="2" key="3">
    <citation type="submission" date="2015-06" db="UniProtKB">
        <authorList>
            <consortium name="EnsemblMetazoa"/>
        </authorList>
    </citation>
    <scope>IDENTIFICATION</scope>
</reference>